<gene>
    <name evidence="3" type="ORF">MAR_019969</name>
</gene>
<organism evidence="3 4">
    <name type="scientific">Mya arenaria</name>
    <name type="common">Soft-shell clam</name>
    <dbReference type="NCBI Taxonomy" id="6604"/>
    <lineage>
        <taxon>Eukaryota</taxon>
        <taxon>Metazoa</taxon>
        <taxon>Spiralia</taxon>
        <taxon>Lophotrochozoa</taxon>
        <taxon>Mollusca</taxon>
        <taxon>Bivalvia</taxon>
        <taxon>Autobranchia</taxon>
        <taxon>Heteroconchia</taxon>
        <taxon>Euheterodonta</taxon>
        <taxon>Imparidentia</taxon>
        <taxon>Neoheterodontei</taxon>
        <taxon>Myida</taxon>
        <taxon>Myoidea</taxon>
        <taxon>Myidae</taxon>
        <taxon>Mya</taxon>
    </lineage>
</organism>
<keyword evidence="2" id="KW-0812">Transmembrane</keyword>
<proteinExistence type="predicted"/>
<evidence type="ECO:0000256" key="1">
    <source>
        <dbReference type="SAM" id="Coils"/>
    </source>
</evidence>
<keyword evidence="1" id="KW-0175">Coiled coil</keyword>
<dbReference type="Proteomes" id="UP001164746">
    <property type="component" value="Chromosome 5"/>
</dbReference>
<keyword evidence="2" id="KW-0472">Membrane</keyword>
<evidence type="ECO:0000313" key="4">
    <source>
        <dbReference type="Proteomes" id="UP001164746"/>
    </source>
</evidence>
<keyword evidence="2" id="KW-1133">Transmembrane helix</keyword>
<evidence type="ECO:0000256" key="2">
    <source>
        <dbReference type="SAM" id="Phobius"/>
    </source>
</evidence>
<accession>A0ABY7E6P8</accession>
<feature type="transmembrane region" description="Helical" evidence="2">
    <location>
        <begin position="28"/>
        <end position="45"/>
    </location>
</feature>
<evidence type="ECO:0000313" key="3">
    <source>
        <dbReference type="EMBL" id="WAR04600.1"/>
    </source>
</evidence>
<name>A0ABY7E6P8_MYAAR</name>
<keyword evidence="4" id="KW-1185">Reference proteome</keyword>
<feature type="coiled-coil region" evidence="1">
    <location>
        <begin position="192"/>
        <end position="244"/>
    </location>
</feature>
<dbReference type="EMBL" id="CP111016">
    <property type="protein sequence ID" value="WAR04600.1"/>
    <property type="molecule type" value="Genomic_DNA"/>
</dbReference>
<sequence>MHVVYVIKPKHQIQSLIITGNNTSCFRLMQIFIVVVAVFGQFLFYKQGTDIQNDIKTRQFKSDSQDTDIQQQINKLIGTNKLLSQRVNQTSAEVDELKSDFHINFDNFNSTQESLNKVVGKLQGISVIAEKAQATNEQLNAKLKLLEKHHLNKSTILKKDLSDIRATVSNTTNAIALLSKHVQHIGTETNELKLLLNENEDKFKEMRELLREVDGRVQVVRSIAAKAQEMNDQSNTKLKLMEEHLFNKGESAGQKWDILFEIVYCKKKH</sequence>
<reference evidence="3" key="1">
    <citation type="submission" date="2022-11" db="EMBL/GenBank/DDBJ databases">
        <title>Centuries of genome instability and evolution in soft-shell clam transmissible cancer (bioRxiv).</title>
        <authorList>
            <person name="Hart S.F.M."/>
            <person name="Yonemitsu M.A."/>
            <person name="Giersch R.M."/>
            <person name="Beal B.F."/>
            <person name="Arriagada G."/>
            <person name="Davis B.W."/>
            <person name="Ostrander E.A."/>
            <person name="Goff S.P."/>
            <person name="Metzger M.J."/>
        </authorList>
    </citation>
    <scope>NUCLEOTIDE SEQUENCE</scope>
    <source>
        <strain evidence="3">MELC-2E11</strain>
        <tissue evidence="3">Siphon/mantle</tissue>
    </source>
</reference>
<protein>
    <submittedName>
        <fullName evidence="3">Uncharacterized protein</fullName>
    </submittedName>
</protein>